<keyword evidence="1" id="KW-0813">Transport</keyword>
<dbReference type="GO" id="GO:0005886">
    <property type="term" value="C:plasma membrane"/>
    <property type="evidence" value="ECO:0007669"/>
    <property type="project" value="TreeGrafter"/>
</dbReference>
<feature type="domain" description="ABC transporter" evidence="4">
    <location>
        <begin position="8"/>
        <end position="240"/>
    </location>
</feature>
<dbReference type="PANTHER" id="PTHR45772">
    <property type="entry name" value="CONSERVED COMPONENT OF ABC TRANSPORTER FOR NATURAL AMINO ACIDS-RELATED"/>
    <property type="match status" value="1"/>
</dbReference>
<dbReference type="GO" id="GO:1903806">
    <property type="term" value="P:L-isoleucine import across plasma membrane"/>
    <property type="evidence" value="ECO:0007669"/>
    <property type="project" value="TreeGrafter"/>
</dbReference>
<dbReference type="Pfam" id="PF00005">
    <property type="entry name" value="ABC_tran"/>
    <property type="match status" value="1"/>
</dbReference>
<dbReference type="GO" id="GO:0042941">
    <property type="term" value="P:D-alanine transmembrane transport"/>
    <property type="evidence" value="ECO:0007669"/>
    <property type="project" value="TreeGrafter"/>
</dbReference>
<dbReference type="Gene3D" id="3.40.50.300">
    <property type="entry name" value="P-loop containing nucleotide triphosphate hydrolases"/>
    <property type="match status" value="1"/>
</dbReference>
<dbReference type="SMART" id="SM00382">
    <property type="entry name" value="AAA"/>
    <property type="match status" value="1"/>
</dbReference>
<evidence type="ECO:0000313" key="5">
    <source>
        <dbReference type="EMBL" id="SKC11593.1"/>
    </source>
</evidence>
<dbReference type="AlphaFoldDB" id="A0A1T5GT62"/>
<dbReference type="GO" id="GO:0005304">
    <property type="term" value="F:L-valine transmembrane transporter activity"/>
    <property type="evidence" value="ECO:0007669"/>
    <property type="project" value="TreeGrafter"/>
</dbReference>
<dbReference type="InterPro" id="IPR051120">
    <property type="entry name" value="ABC_AA/LPS_Transport"/>
</dbReference>
<evidence type="ECO:0000313" key="6">
    <source>
        <dbReference type="Proteomes" id="UP000190130"/>
    </source>
</evidence>
<dbReference type="EMBL" id="FUYX01000015">
    <property type="protein sequence ID" value="SKC11593.1"/>
    <property type="molecule type" value="Genomic_DNA"/>
</dbReference>
<dbReference type="InterPro" id="IPR027417">
    <property type="entry name" value="P-loop_NTPase"/>
</dbReference>
<evidence type="ECO:0000256" key="3">
    <source>
        <dbReference type="ARBA" id="ARBA00022840"/>
    </source>
</evidence>
<dbReference type="Proteomes" id="UP000190130">
    <property type="component" value="Unassembled WGS sequence"/>
</dbReference>
<keyword evidence="3 5" id="KW-0067">ATP-binding</keyword>
<keyword evidence="2" id="KW-0547">Nucleotide-binding</keyword>
<accession>A0A1T5GT62</accession>
<dbReference type="CDD" id="cd03219">
    <property type="entry name" value="ABC_Mj1267_LivG_branched"/>
    <property type="match status" value="1"/>
</dbReference>
<dbReference type="RefSeq" id="WP_176168689.1">
    <property type="nucleotide sequence ID" value="NZ_FUYX01000015.1"/>
</dbReference>
<dbReference type="PROSITE" id="PS50893">
    <property type="entry name" value="ABC_TRANSPORTER_2"/>
    <property type="match status" value="1"/>
</dbReference>
<dbReference type="GO" id="GO:0005524">
    <property type="term" value="F:ATP binding"/>
    <property type="evidence" value="ECO:0007669"/>
    <property type="project" value="UniProtKB-KW"/>
</dbReference>
<dbReference type="GO" id="GO:0015188">
    <property type="term" value="F:L-isoleucine transmembrane transporter activity"/>
    <property type="evidence" value="ECO:0007669"/>
    <property type="project" value="TreeGrafter"/>
</dbReference>
<organism evidence="5 6">
    <name type="scientific">Bosea thiooxidans</name>
    <dbReference type="NCBI Taxonomy" id="53254"/>
    <lineage>
        <taxon>Bacteria</taxon>
        <taxon>Pseudomonadati</taxon>
        <taxon>Pseudomonadota</taxon>
        <taxon>Alphaproteobacteria</taxon>
        <taxon>Hyphomicrobiales</taxon>
        <taxon>Boseaceae</taxon>
        <taxon>Bosea</taxon>
    </lineage>
</organism>
<dbReference type="GO" id="GO:0016887">
    <property type="term" value="F:ATP hydrolysis activity"/>
    <property type="evidence" value="ECO:0007669"/>
    <property type="project" value="InterPro"/>
</dbReference>
<dbReference type="GO" id="GO:1903805">
    <property type="term" value="P:L-valine import across plasma membrane"/>
    <property type="evidence" value="ECO:0007669"/>
    <property type="project" value="TreeGrafter"/>
</dbReference>
<dbReference type="PANTHER" id="PTHR45772:SF7">
    <property type="entry name" value="AMINO ACID ABC TRANSPORTER ATP-BINDING PROTEIN"/>
    <property type="match status" value="1"/>
</dbReference>
<protein>
    <submittedName>
        <fullName evidence="5">Amino acid/amide ABC transporter ATP-binding protein 1, HAAT family</fullName>
    </submittedName>
</protein>
<dbReference type="InterPro" id="IPR003439">
    <property type="entry name" value="ABC_transporter-like_ATP-bd"/>
</dbReference>
<evidence type="ECO:0000256" key="2">
    <source>
        <dbReference type="ARBA" id="ARBA00022741"/>
    </source>
</evidence>
<evidence type="ECO:0000259" key="4">
    <source>
        <dbReference type="PROSITE" id="PS50893"/>
    </source>
</evidence>
<sequence>MSAPQPLLAVAGLGKSFGGLKAVSDVSFTVMPGEIFGIIGPNGAGKTTLFNCLSGLLPLSAGTVHLDGRRIDGLRPHEICRLGLARTFQIVRPFHGMSVLENVKVAAFARHPASAAAEQHARLALGRVGMAHLADLDAERLSVAEMRRLEIARAIATEPRLLLLDEMLAGLTATEAAALCEQIRRINAEGVTIMMVEHSVPIISELCGNAIVLNFGEMLASGATRAVLDDAQVQEAYLGSAAS</sequence>
<dbReference type="GO" id="GO:0015192">
    <property type="term" value="F:L-phenylalanine transmembrane transporter activity"/>
    <property type="evidence" value="ECO:0007669"/>
    <property type="project" value="TreeGrafter"/>
</dbReference>
<proteinExistence type="predicted"/>
<dbReference type="GO" id="GO:0015808">
    <property type="term" value="P:L-alanine transport"/>
    <property type="evidence" value="ECO:0007669"/>
    <property type="project" value="TreeGrafter"/>
</dbReference>
<name>A0A1T5GT62_9HYPH</name>
<dbReference type="SUPFAM" id="SSF52540">
    <property type="entry name" value="P-loop containing nucleoside triphosphate hydrolases"/>
    <property type="match status" value="1"/>
</dbReference>
<dbReference type="InterPro" id="IPR003593">
    <property type="entry name" value="AAA+_ATPase"/>
</dbReference>
<evidence type="ECO:0000256" key="1">
    <source>
        <dbReference type="ARBA" id="ARBA00022448"/>
    </source>
</evidence>
<gene>
    <name evidence="5" type="ORF">SAMN05660750_04376</name>
</gene>
<reference evidence="5 6" key="1">
    <citation type="submission" date="2017-02" db="EMBL/GenBank/DDBJ databases">
        <authorList>
            <person name="Peterson S.W."/>
        </authorList>
    </citation>
    <scope>NUCLEOTIDE SEQUENCE [LARGE SCALE GENOMIC DNA]</scope>
    <source>
        <strain evidence="5 6">DSM 9653</strain>
    </source>
</reference>